<reference evidence="7" key="1">
    <citation type="submission" date="2020-10" db="EMBL/GenBank/DDBJ databases">
        <title>Chromosome-scale genome assembly of the Allis shad, Alosa alosa.</title>
        <authorList>
            <person name="Margot Z."/>
            <person name="Christophe K."/>
            <person name="Cabau C."/>
            <person name="Louis A."/>
            <person name="Berthelot C."/>
            <person name="Parey E."/>
            <person name="Roest Crollius H."/>
            <person name="Montfort J."/>
            <person name="Robinson-Rechavi M."/>
            <person name="Bucao C."/>
            <person name="Bouchez O."/>
            <person name="Gislard M."/>
            <person name="Lluch J."/>
            <person name="Milhes M."/>
            <person name="Lampietro C."/>
            <person name="Lopez Roques C."/>
            <person name="Donnadieu C."/>
            <person name="Braasch I."/>
            <person name="Desvignes T."/>
            <person name="Postlethwait J."/>
            <person name="Bobe J."/>
            <person name="Guiguen Y."/>
        </authorList>
    </citation>
    <scope>NUCLEOTIDE SEQUENCE</scope>
    <source>
        <strain evidence="7">M-15738</strain>
        <tissue evidence="7">Blood</tissue>
    </source>
</reference>
<dbReference type="EMBL" id="JADWDJ010000011">
    <property type="protein sequence ID" value="KAG5274038.1"/>
    <property type="molecule type" value="Genomic_DNA"/>
</dbReference>
<comment type="similarity">
    <text evidence="2">Belongs to the CD225/Dispanin family.</text>
</comment>
<dbReference type="InterPro" id="IPR007593">
    <property type="entry name" value="CD225/Dispanin_fam"/>
</dbReference>
<evidence type="ECO:0000313" key="8">
    <source>
        <dbReference type="Proteomes" id="UP000823561"/>
    </source>
</evidence>
<comment type="subcellular location">
    <subcellularLocation>
        <location evidence="1">Membrane</location>
    </subcellularLocation>
</comment>
<dbReference type="PANTHER" id="PTHR14948">
    <property type="entry name" value="NG5"/>
    <property type="match status" value="1"/>
</dbReference>
<keyword evidence="4 6" id="KW-1133">Transmembrane helix</keyword>
<keyword evidence="3 6" id="KW-0812">Transmembrane</keyword>
<evidence type="ECO:0000256" key="1">
    <source>
        <dbReference type="ARBA" id="ARBA00004370"/>
    </source>
</evidence>
<dbReference type="Proteomes" id="UP000823561">
    <property type="component" value="Chromosome 11"/>
</dbReference>
<name>A0AAV6GFR2_9TELE</name>
<sequence>MSVSVSVPRETQQSSVEVPSTYYCWSVFNRWCCCWLFGREAKKHSKEVERCIAAGDLLGAQKASESAFSYNLAALIIGLILWVIIVCLYVFQVYYRIQN</sequence>
<gene>
    <name evidence="7" type="ORF">AALO_G00158480</name>
</gene>
<evidence type="ECO:0000256" key="6">
    <source>
        <dbReference type="SAM" id="Phobius"/>
    </source>
</evidence>
<proteinExistence type="inferred from homology"/>
<evidence type="ECO:0000313" key="7">
    <source>
        <dbReference type="EMBL" id="KAG5274038.1"/>
    </source>
</evidence>
<dbReference type="PANTHER" id="PTHR14948:SF25">
    <property type="entry name" value="DUF4190 DOMAIN-CONTAINING PROTEIN"/>
    <property type="match status" value="1"/>
</dbReference>
<comment type="caution">
    <text evidence="7">The sequence shown here is derived from an EMBL/GenBank/DDBJ whole genome shotgun (WGS) entry which is preliminary data.</text>
</comment>
<keyword evidence="5 6" id="KW-0472">Membrane</keyword>
<dbReference type="Pfam" id="PF04505">
    <property type="entry name" value="CD225"/>
    <property type="match status" value="1"/>
</dbReference>
<accession>A0AAV6GFR2</accession>
<evidence type="ECO:0000256" key="5">
    <source>
        <dbReference type="ARBA" id="ARBA00023136"/>
    </source>
</evidence>
<dbReference type="InterPro" id="IPR051423">
    <property type="entry name" value="CD225/Dispanin"/>
</dbReference>
<dbReference type="GO" id="GO:0016020">
    <property type="term" value="C:membrane"/>
    <property type="evidence" value="ECO:0007669"/>
    <property type="project" value="UniProtKB-SubCell"/>
</dbReference>
<evidence type="ECO:0000256" key="2">
    <source>
        <dbReference type="ARBA" id="ARBA00006843"/>
    </source>
</evidence>
<feature type="transmembrane region" description="Helical" evidence="6">
    <location>
        <begin position="72"/>
        <end position="95"/>
    </location>
</feature>
<evidence type="ECO:0000256" key="4">
    <source>
        <dbReference type="ARBA" id="ARBA00022989"/>
    </source>
</evidence>
<keyword evidence="8" id="KW-1185">Reference proteome</keyword>
<organism evidence="7 8">
    <name type="scientific">Alosa alosa</name>
    <name type="common">allis shad</name>
    <dbReference type="NCBI Taxonomy" id="278164"/>
    <lineage>
        <taxon>Eukaryota</taxon>
        <taxon>Metazoa</taxon>
        <taxon>Chordata</taxon>
        <taxon>Craniata</taxon>
        <taxon>Vertebrata</taxon>
        <taxon>Euteleostomi</taxon>
        <taxon>Actinopterygii</taxon>
        <taxon>Neopterygii</taxon>
        <taxon>Teleostei</taxon>
        <taxon>Clupei</taxon>
        <taxon>Clupeiformes</taxon>
        <taxon>Clupeoidei</taxon>
        <taxon>Clupeidae</taxon>
        <taxon>Alosa</taxon>
    </lineage>
</organism>
<dbReference type="AlphaFoldDB" id="A0AAV6GFR2"/>
<protein>
    <submittedName>
        <fullName evidence="7">Uncharacterized protein</fullName>
    </submittedName>
</protein>
<evidence type="ECO:0000256" key="3">
    <source>
        <dbReference type="ARBA" id="ARBA00022692"/>
    </source>
</evidence>